<keyword evidence="4 7" id="KW-0812">Transmembrane</keyword>
<dbReference type="RefSeq" id="WP_109385610.1">
    <property type="nucleotide sequence ID" value="NZ_QETF01000001.1"/>
</dbReference>
<organism evidence="9 10">
    <name type="scientific">Salibaculum griseiflavum</name>
    <dbReference type="NCBI Taxonomy" id="1914409"/>
    <lineage>
        <taxon>Bacteria</taxon>
        <taxon>Pseudomonadati</taxon>
        <taxon>Pseudomonadota</taxon>
        <taxon>Alphaproteobacteria</taxon>
        <taxon>Rhodobacterales</taxon>
        <taxon>Roseobacteraceae</taxon>
        <taxon>Salibaculum</taxon>
    </lineage>
</organism>
<reference evidence="10" key="1">
    <citation type="submission" date="2018-05" db="EMBL/GenBank/DDBJ databases">
        <authorList>
            <person name="Du Z."/>
            <person name="Wang X."/>
        </authorList>
    </citation>
    <scope>NUCLEOTIDE SEQUENCE [LARGE SCALE GENOMIC DNA]</scope>
    <source>
        <strain evidence="10">WDS4C29</strain>
    </source>
</reference>
<feature type="transmembrane region" description="Helical" evidence="7">
    <location>
        <begin position="62"/>
        <end position="81"/>
    </location>
</feature>
<dbReference type="AlphaFoldDB" id="A0A2V1PC66"/>
<feature type="domain" description="Glycine transporter" evidence="8">
    <location>
        <begin position="4"/>
        <end position="78"/>
    </location>
</feature>
<evidence type="ECO:0000259" key="8">
    <source>
        <dbReference type="Pfam" id="PF03458"/>
    </source>
</evidence>
<proteinExistence type="inferred from homology"/>
<evidence type="ECO:0000256" key="3">
    <source>
        <dbReference type="ARBA" id="ARBA00022475"/>
    </source>
</evidence>
<feature type="transmembrane region" description="Helical" evidence="7">
    <location>
        <begin position="114"/>
        <end position="135"/>
    </location>
</feature>
<dbReference type="PANTHER" id="PTHR30506">
    <property type="entry name" value="INNER MEMBRANE PROTEIN"/>
    <property type="match status" value="1"/>
</dbReference>
<comment type="caution">
    <text evidence="9">The sequence shown here is derived from an EMBL/GenBank/DDBJ whole genome shotgun (WGS) entry which is preliminary data.</text>
</comment>
<name>A0A2V1PC66_9RHOB</name>
<evidence type="ECO:0000256" key="1">
    <source>
        <dbReference type="ARBA" id="ARBA00004651"/>
    </source>
</evidence>
<dbReference type="InterPro" id="IPR005115">
    <property type="entry name" value="Gly_transporter"/>
</dbReference>
<dbReference type="OrthoDB" id="9791874at2"/>
<evidence type="ECO:0000256" key="6">
    <source>
        <dbReference type="ARBA" id="ARBA00023136"/>
    </source>
</evidence>
<evidence type="ECO:0000256" key="5">
    <source>
        <dbReference type="ARBA" id="ARBA00022989"/>
    </source>
</evidence>
<dbReference type="PANTHER" id="PTHR30506:SF3">
    <property type="entry name" value="UPF0126 INNER MEMBRANE PROTEIN YADS-RELATED"/>
    <property type="match status" value="1"/>
</dbReference>
<dbReference type="GO" id="GO:0005886">
    <property type="term" value="C:plasma membrane"/>
    <property type="evidence" value="ECO:0007669"/>
    <property type="project" value="UniProtKB-SubCell"/>
</dbReference>
<dbReference type="Pfam" id="PF03458">
    <property type="entry name" value="Gly_transporter"/>
    <property type="match status" value="2"/>
</dbReference>
<feature type="transmembrane region" description="Helical" evidence="7">
    <location>
        <begin position="147"/>
        <end position="166"/>
    </location>
</feature>
<evidence type="ECO:0000313" key="9">
    <source>
        <dbReference type="EMBL" id="PWG18502.1"/>
    </source>
</evidence>
<evidence type="ECO:0000256" key="2">
    <source>
        <dbReference type="ARBA" id="ARBA00008193"/>
    </source>
</evidence>
<gene>
    <name evidence="9" type="ORF">DFK10_00840</name>
</gene>
<evidence type="ECO:0000313" key="10">
    <source>
        <dbReference type="Proteomes" id="UP000245293"/>
    </source>
</evidence>
<feature type="transmembrane region" description="Helical" evidence="7">
    <location>
        <begin position="172"/>
        <end position="195"/>
    </location>
</feature>
<feature type="domain" description="Glycine transporter" evidence="8">
    <location>
        <begin position="90"/>
        <end position="163"/>
    </location>
</feature>
<keyword evidence="3" id="KW-1003">Cell membrane</keyword>
<protein>
    <submittedName>
        <fullName evidence="9">Trimeric intracellular cation channel family protein</fullName>
    </submittedName>
</protein>
<sequence>MIAALDMASVFIFALTGALVASRAQLDIVGFLFVASLTAVGGGTLRDVLLNRDAVFWVADPAILWAAAIPAVLVFFTAHLLESRLTVLTWLDACALAVAVPAGVAVALSLGQPAGVILIMGVSTGCFGGLMRDVVCNEVPLVLKQGELYVTCAFAGAGAAIIALQFGLDEQLGLILCGLTTLALRAGSLAFGWRLPVYKARAPRR</sequence>
<dbReference type="EMBL" id="QETF01000001">
    <property type="protein sequence ID" value="PWG18502.1"/>
    <property type="molecule type" value="Genomic_DNA"/>
</dbReference>
<feature type="transmembrane region" description="Helical" evidence="7">
    <location>
        <begin position="88"/>
        <end position="108"/>
    </location>
</feature>
<dbReference type="Proteomes" id="UP000245293">
    <property type="component" value="Unassembled WGS sequence"/>
</dbReference>
<keyword evidence="6 7" id="KW-0472">Membrane</keyword>
<accession>A0A2V1PC66</accession>
<comment type="subcellular location">
    <subcellularLocation>
        <location evidence="1">Cell membrane</location>
        <topology evidence="1">Multi-pass membrane protein</topology>
    </subcellularLocation>
</comment>
<keyword evidence="5 7" id="KW-1133">Transmembrane helix</keyword>
<evidence type="ECO:0000256" key="7">
    <source>
        <dbReference type="SAM" id="Phobius"/>
    </source>
</evidence>
<evidence type="ECO:0000256" key="4">
    <source>
        <dbReference type="ARBA" id="ARBA00022692"/>
    </source>
</evidence>
<comment type="similarity">
    <text evidence="2">Belongs to the UPF0126 family.</text>
</comment>
<keyword evidence="10" id="KW-1185">Reference proteome</keyword>